<dbReference type="EMBL" id="JACHNF010000002">
    <property type="protein sequence ID" value="MBB5984016.1"/>
    <property type="molecule type" value="Genomic_DNA"/>
</dbReference>
<proteinExistence type="predicted"/>
<reference evidence="1 2" key="1">
    <citation type="submission" date="2020-08" db="EMBL/GenBank/DDBJ databases">
        <title>Sequencing the genomes of 1000 actinobacteria strains.</title>
        <authorList>
            <person name="Klenk H.-P."/>
        </authorList>
    </citation>
    <scope>NUCLEOTIDE SEQUENCE [LARGE SCALE GENOMIC DNA]</scope>
    <source>
        <strain evidence="1 2">DSM 17294</strain>
    </source>
</reference>
<name>A0A841E4N5_9ACTN</name>
<accession>A0A841E4N5</accession>
<organism evidence="1 2">
    <name type="scientific">Kribbella solani</name>
    <dbReference type="NCBI Taxonomy" id="236067"/>
    <lineage>
        <taxon>Bacteria</taxon>
        <taxon>Bacillati</taxon>
        <taxon>Actinomycetota</taxon>
        <taxon>Actinomycetes</taxon>
        <taxon>Propionibacteriales</taxon>
        <taxon>Kribbellaceae</taxon>
        <taxon>Kribbella</taxon>
    </lineage>
</organism>
<evidence type="ECO:0000313" key="2">
    <source>
        <dbReference type="Proteomes" id="UP000558997"/>
    </source>
</evidence>
<gene>
    <name evidence="1" type="ORF">HDA44_007431</name>
</gene>
<comment type="caution">
    <text evidence="1">The sequence shown here is derived from an EMBL/GenBank/DDBJ whole genome shotgun (WGS) entry which is preliminary data.</text>
</comment>
<evidence type="ECO:0000313" key="1">
    <source>
        <dbReference type="EMBL" id="MBB5984016.1"/>
    </source>
</evidence>
<dbReference type="AlphaFoldDB" id="A0A841E4N5"/>
<dbReference type="Proteomes" id="UP000558997">
    <property type="component" value="Unassembled WGS sequence"/>
</dbReference>
<protein>
    <submittedName>
        <fullName evidence="1">Uncharacterized protein</fullName>
    </submittedName>
</protein>
<keyword evidence="2" id="KW-1185">Reference proteome</keyword>
<sequence>MPQLNDDQVRVLARGLHHKIQADAVAGSDLTRTLRVLDVVSARERRGLSIGLTEREAAVLIAAAAGEPVPPHPYREQWQLDIMLARKDSACPFCPESIHAGVEIARWPLTAQWGHRACVEAKAVAEPPTKESRRKSIAILMSMSRKPASS</sequence>
<dbReference type="RefSeq" id="WP_184845125.1">
    <property type="nucleotide sequence ID" value="NZ_BAAAVN010000031.1"/>
</dbReference>